<accession>A0A1Y2FPG4</accession>
<keyword evidence="1" id="KW-1133">Transmembrane helix</keyword>
<organism evidence="2 3">
    <name type="scientific">Neocallimastix californiae</name>
    <dbReference type="NCBI Taxonomy" id="1754190"/>
    <lineage>
        <taxon>Eukaryota</taxon>
        <taxon>Fungi</taxon>
        <taxon>Fungi incertae sedis</taxon>
        <taxon>Chytridiomycota</taxon>
        <taxon>Chytridiomycota incertae sedis</taxon>
        <taxon>Neocallimastigomycetes</taxon>
        <taxon>Neocallimastigales</taxon>
        <taxon>Neocallimastigaceae</taxon>
        <taxon>Neocallimastix</taxon>
    </lineage>
</organism>
<sequence>MSKNKDIDISGDEKSLNNIICNFCYIVSTHTHIPSWLGALLIFVEDIQLLYFVFDDEIGEKLPSGLTKIIKYVAFDNIDYLLLQRFLVFSLIVVLFVNLNNVSIICLCFILH</sequence>
<dbReference type="OrthoDB" id="10435314at2759"/>
<comment type="caution">
    <text evidence="2">The sequence shown here is derived from an EMBL/GenBank/DDBJ whole genome shotgun (WGS) entry which is preliminary data.</text>
</comment>
<protein>
    <submittedName>
        <fullName evidence="2">Uncharacterized protein</fullName>
    </submittedName>
</protein>
<gene>
    <name evidence="2" type="ORF">LY90DRAFT_663616</name>
</gene>
<keyword evidence="3" id="KW-1185">Reference proteome</keyword>
<evidence type="ECO:0000313" key="3">
    <source>
        <dbReference type="Proteomes" id="UP000193920"/>
    </source>
</evidence>
<dbReference type="AlphaFoldDB" id="A0A1Y2FPG4"/>
<dbReference type="Proteomes" id="UP000193920">
    <property type="component" value="Unassembled WGS sequence"/>
</dbReference>
<evidence type="ECO:0000256" key="1">
    <source>
        <dbReference type="SAM" id="Phobius"/>
    </source>
</evidence>
<dbReference type="EMBL" id="MCOG01000005">
    <property type="protein sequence ID" value="ORY84605.1"/>
    <property type="molecule type" value="Genomic_DNA"/>
</dbReference>
<reference evidence="2 3" key="1">
    <citation type="submission" date="2016-08" db="EMBL/GenBank/DDBJ databases">
        <title>A Parts List for Fungal Cellulosomes Revealed by Comparative Genomics.</title>
        <authorList>
            <consortium name="DOE Joint Genome Institute"/>
            <person name="Haitjema C.H."/>
            <person name="Gilmore S.P."/>
            <person name="Henske J.K."/>
            <person name="Solomon K.V."/>
            <person name="De Groot R."/>
            <person name="Kuo A."/>
            <person name="Mondo S.J."/>
            <person name="Salamov A.A."/>
            <person name="Labutti K."/>
            <person name="Zhao Z."/>
            <person name="Chiniquy J."/>
            <person name="Barry K."/>
            <person name="Brewer H.M."/>
            <person name="Purvine S.O."/>
            <person name="Wright A.T."/>
            <person name="Boxma B."/>
            <person name="Van Alen T."/>
            <person name="Hackstein J.H."/>
            <person name="Baker S.E."/>
            <person name="Grigoriev I.V."/>
            <person name="O'Malley M.A."/>
        </authorList>
    </citation>
    <scope>NUCLEOTIDE SEQUENCE [LARGE SCALE GENOMIC DNA]</scope>
    <source>
        <strain evidence="2 3">G1</strain>
    </source>
</reference>
<name>A0A1Y2FPG4_9FUNG</name>
<feature type="transmembrane region" description="Helical" evidence="1">
    <location>
        <begin position="86"/>
        <end position="111"/>
    </location>
</feature>
<keyword evidence="1" id="KW-0472">Membrane</keyword>
<evidence type="ECO:0000313" key="2">
    <source>
        <dbReference type="EMBL" id="ORY84605.1"/>
    </source>
</evidence>
<keyword evidence="1" id="KW-0812">Transmembrane</keyword>
<proteinExistence type="predicted"/>